<dbReference type="PROSITE" id="PS50923">
    <property type="entry name" value="SUSHI"/>
    <property type="match status" value="2"/>
</dbReference>
<evidence type="ECO:0000256" key="3">
    <source>
        <dbReference type="ARBA" id="ARBA00023157"/>
    </source>
</evidence>
<dbReference type="GO" id="GO:0005615">
    <property type="term" value="C:extracellular space"/>
    <property type="evidence" value="ECO:0007669"/>
    <property type="project" value="TreeGrafter"/>
</dbReference>
<dbReference type="SMART" id="SM00032">
    <property type="entry name" value="CCP"/>
    <property type="match status" value="3"/>
</dbReference>
<keyword evidence="1 4" id="KW-0768">Sushi</keyword>
<dbReference type="AlphaFoldDB" id="A0AA97JD46"/>
<feature type="domain" description="Sushi" evidence="5">
    <location>
        <begin position="14"/>
        <end position="71"/>
    </location>
</feature>
<evidence type="ECO:0000259" key="5">
    <source>
        <dbReference type="PROSITE" id="PS50923"/>
    </source>
</evidence>
<dbReference type="InterPro" id="IPR051503">
    <property type="entry name" value="ComplSys_Reg/VirEntry_Med"/>
</dbReference>
<gene>
    <name evidence="7" type="primary">LOC129330314</name>
</gene>
<keyword evidence="6" id="KW-1185">Reference proteome</keyword>
<dbReference type="Gene3D" id="2.10.70.10">
    <property type="entry name" value="Complement Module, domain 1"/>
    <property type="match status" value="3"/>
</dbReference>
<evidence type="ECO:0000313" key="7">
    <source>
        <dbReference type="RefSeq" id="XP_054836320.1"/>
    </source>
</evidence>
<dbReference type="InterPro" id="IPR000436">
    <property type="entry name" value="Sushi_SCR_CCP_dom"/>
</dbReference>
<dbReference type="InterPro" id="IPR035976">
    <property type="entry name" value="Sushi/SCR/CCP_sf"/>
</dbReference>
<dbReference type="SUPFAM" id="SSF57535">
    <property type="entry name" value="Complement control module/SCR domain"/>
    <property type="match status" value="3"/>
</dbReference>
<dbReference type="KEGG" id="emc:129330314"/>
<protein>
    <submittedName>
        <fullName evidence="7">Complement factor H-related protein 5-like</fullName>
    </submittedName>
</protein>
<name>A0AA97JD46_EUBMA</name>
<sequence>MDNGHLCHCTVEKRICGPLPPIQNGHAVSRNKNRYFHGDTVRYECDEAFAVVGTNPAKCLHGKWDLPSCADGCARPKIPKNTNSDPLKSRYNYNEVVSYSCDSRQHKTKCIRGTWSPKPDCRELCPPPPHVPNAAEIIEVRNYENGEKMRFTCKEHFLLEGPEEISCEDGKWETPPRCIVEL</sequence>
<dbReference type="Proteomes" id="UP001190640">
    <property type="component" value="Chromosome 5"/>
</dbReference>
<dbReference type="FunFam" id="2.10.70.10:FF:000026">
    <property type="entry name" value="Complement inhibitory factor H"/>
    <property type="match status" value="1"/>
</dbReference>
<reference evidence="7" key="1">
    <citation type="submission" date="2025-08" db="UniProtKB">
        <authorList>
            <consortium name="RefSeq"/>
        </authorList>
    </citation>
    <scope>IDENTIFICATION</scope>
    <source>
        <tissue evidence="7">Blood</tissue>
    </source>
</reference>
<organism evidence="6 7">
    <name type="scientific">Eublepharis macularius</name>
    <name type="common">Leopard gecko</name>
    <name type="synonym">Cyrtodactylus macularius</name>
    <dbReference type="NCBI Taxonomy" id="481883"/>
    <lineage>
        <taxon>Eukaryota</taxon>
        <taxon>Metazoa</taxon>
        <taxon>Chordata</taxon>
        <taxon>Craniata</taxon>
        <taxon>Vertebrata</taxon>
        <taxon>Euteleostomi</taxon>
        <taxon>Lepidosauria</taxon>
        <taxon>Squamata</taxon>
        <taxon>Bifurcata</taxon>
        <taxon>Gekkota</taxon>
        <taxon>Eublepharidae</taxon>
        <taxon>Eublepharinae</taxon>
        <taxon>Eublepharis</taxon>
    </lineage>
</organism>
<dbReference type="PANTHER" id="PTHR45785">
    <property type="entry name" value="COMPLEMENT FACTOR H-RELATED"/>
    <property type="match status" value="1"/>
</dbReference>
<comment type="caution">
    <text evidence="4">Lacks conserved residue(s) required for the propagation of feature annotation.</text>
</comment>
<dbReference type="GeneID" id="129330314"/>
<accession>A0AA97JD46</accession>
<keyword evidence="2" id="KW-0732">Signal</keyword>
<evidence type="ECO:0000256" key="4">
    <source>
        <dbReference type="PROSITE-ProRule" id="PRU00302"/>
    </source>
</evidence>
<feature type="domain" description="Sushi" evidence="5">
    <location>
        <begin position="123"/>
        <end position="180"/>
    </location>
</feature>
<dbReference type="PANTHER" id="PTHR45785:SF7">
    <property type="entry name" value="COMPLEMENT FACTOR H"/>
    <property type="match status" value="1"/>
</dbReference>
<feature type="disulfide bond" evidence="4">
    <location>
        <begin position="16"/>
        <end position="59"/>
    </location>
</feature>
<dbReference type="Pfam" id="PF00084">
    <property type="entry name" value="Sushi"/>
    <property type="match status" value="3"/>
</dbReference>
<dbReference type="GO" id="GO:0006956">
    <property type="term" value="P:complement activation"/>
    <property type="evidence" value="ECO:0007669"/>
    <property type="project" value="TreeGrafter"/>
</dbReference>
<keyword evidence="3 4" id="KW-1015">Disulfide bond</keyword>
<dbReference type="GO" id="GO:0001851">
    <property type="term" value="F:complement component C3b binding"/>
    <property type="evidence" value="ECO:0007669"/>
    <property type="project" value="TreeGrafter"/>
</dbReference>
<evidence type="ECO:0000313" key="6">
    <source>
        <dbReference type="Proteomes" id="UP001190640"/>
    </source>
</evidence>
<dbReference type="CDD" id="cd00033">
    <property type="entry name" value="CCP"/>
    <property type="match status" value="3"/>
</dbReference>
<dbReference type="RefSeq" id="XP_054836320.1">
    <property type="nucleotide sequence ID" value="XM_054980345.1"/>
</dbReference>
<evidence type="ECO:0000256" key="1">
    <source>
        <dbReference type="ARBA" id="ARBA00022659"/>
    </source>
</evidence>
<evidence type="ECO:0000256" key="2">
    <source>
        <dbReference type="ARBA" id="ARBA00022729"/>
    </source>
</evidence>
<proteinExistence type="predicted"/>